<protein>
    <submittedName>
        <fullName evidence="1">Uncharacterized protein</fullName>
    </submittedName>
</protein>
<dbReference type="EMBL" id="JAPQKT010000006">
    <property type="protein sequence ID" value="KAJ5227250.1"/>
    <property type="molecule type" value="Genomic_DNA"/>
</dbReference>
<gene>
    <name evidence="1" type="ORF">N7469_007256</name>
</gene>
<dbReference type="GeneID" id="81385341"/>
<dbReference type="Proteomes" id="UP001147733">
    <property type="component" value="Unassembled WGS sequence"/>
</dbReference>
<accession>A0A9W9NW28</accession>
<keyword evidence="2" id="KW-1185">Reference proteome</keyword>
<evidence type="ECO:0000313" key="2">
    <source>
        <dbReference type="Proteomes" id="UP001147733"/>
    </source>
</evidence>
<comment type="caution">
    <text evidence="1">The sequence shown here is derived from an EMBL/GenBank/DDBJ whole genome shotgun (WGS) entry which is preliminary data.</text>
</comment>
<proteinExistence type="predicted"/>
<dbReference type="AlphaFoldDB" id="A0A9W9NW28"/>
<dbReference type="RefSeq" id="XP_056499615.1">
    <property type="nucleotide sequence ID" value="XM_056646174.1"/>
</dbReference>
<sequence length="67" mass="7711">MTRQASARLRRHTHVSFIARALDSGILEPADPEREVCVIAGILYSHRTPAFFITLPLLEPRNQIRDW</sequence>
<name>A0A9W9NW28_PENCI</name>
<reference evidence="1" key="1">
    <citation type="submission" date="2022-11" db="EMBL/GenBank/DDBJ databases">
        <authorList>
            <person name="Petersen C."/>
        </authorList>
    </citation>
    <scope>NUCLEOTIDE SEQUENCE</scope>
    <source>
        <strain evidence="1">IBT 23319</strain>
    </source>
</reference>
<organism evidence="1 2">
    <name type="scientific">Penicillium citrinum</name>
    <dbReference type="NCBI Taxonomy" id="5077"/>
    <lineage>
        <taxon>Eukaryota</taxon>
        <taxon>Fungi</taxon>
        <taxon>Dikarya</taxon>
        <taxon>Ascomycota</taxon>
        <taxon>Pezizomycotina</taxon>
        <taxon>Eurotiomycetes</taxon>
        <taxon>Eurotiomycetidae</taxon>
        <taxon>Eurotiales</taxon>
        <taxon>Aspergillaceae</taxon>
        <taxon>Penicillium</taxon>
    </lineage>
</organism>
<evidence type="ECO:0000313" key="1">
    <source>
        <dbReference type="EMBL" id="KAJ5227250.1"/>
    </source>
</evidence>
<reference evidence="1" key="2">
    <citation type="journal article" date="2023" name="IMA Fungus">
        <title>Comparative genomic study of the Penicillium genus elucidates a diverse pangenome and 15 lateral gene transfer events.</title>
        <authorList>
            <person name="Petersen C."/>
            <person name="Sorensen T."/>
            <person name="Nielsen M.R."/>
            <person name="Sondergaard T.E."/>
            <person name="Sorensen J.L."/>
            <person name="Fitzpatrick D.A."/>
            <person name="Frisvad J.C."/>
            <person name="Nielsen K.L."/>
        </authorList>
    </citation>
    <scope>NUCLEOTIDE SEQUENCE</scope>
    <source>
        <strain evidence="1">IBT 23319</strain>
    </source>
</reference>